<dbReference type="SUPFAM" id="SSF52980">
    <property type="entry name" value="Restriction endonuclease-like"/>
    <property type="match status" value="1"/>
</dbReference>
<organism evidence="6 7">
    <name type="scientific">Pseudolycoriella hygida</name>
    <dbReference type="NCBI Taxonomy" id="35572"/>
    <lineage>
        <taxon>Eukaryota</taxon>
        <taxon>Metazoa</taxon>
        <taxon>Ecdysozoa</taxon>
        <taxon>Arthropoda</taxon>
        <taxon>Hexapoda</taxon>
        <taxon>Insecta</taxon>
        <taxon>Pterygota</taxon>
        <taxon>Neoptera</taxon>
        <taxon>Endopterygota</taxon>
        <taxon>Diptera</taxon>
        <taxon>Nematocera</taxon>
        <taxon>Sciaroidea</taxon>
        <taxon>Sciaridae</taxon>
        <taxon>Pseudolycoriella</taxon>
    </lineage>
</organism>
<dbReference type="AlphaFoldDB" id="A0A9Q0N3N0"/>
<evidence type="ECO:0008006" key="8">
    <source>
        <dbReference type="Google" id="ProtNLM"/>
    </source>
</evidence>
<keyword evidence="1" id="KW-0479">Metal-binding</keyword>
<feature type="region of interest" description="Disordered" evidence="2">
    <location>
        <begin position="1"/>
        <end position="21"/>
    </location>
</feature>
<dbReference type="PROSITE" id="PS50800">
    <property type="entry name" value="SAP"/>
    <property type="match status" value="1"/>
</dbReference>
<name>A0A9Q0N3N0_9DIPT</name>
<sequence length="609" mass="68304">MSSKENKNPVKNGSNLSGRSEKITKAAIQNQLKDIGAKVSGNKSELLQRLQVWNEYDLSRTLFDVNVTPALDTNDFPSVDHKPLEKLQPQILKWLSPKSIDLYFSERMASKGYDDGRKLFIAQMKKSIDYVIRLHLNTNECAIVKSQCKCPAGVGPSAACKHVSAVLFGLEYYAVTGNVKQNESCTGKLQQWHKPKTPGRGLERTTVDEIMNVVEPPIVPPYDITSFVCDAFSKAKSVSPLFTKHCNLGAYLNDHQYCQKPLETIMLDRMNEVNQTERRLIERRTRNNKKLWHNTRKTRITASIAKNIVSTCRTKNLATSFLVNHIRGVQLRTKAIKWGLTHEHCALEDYCRLFQCNSDNFLKCGIIIDEERTYISATPDAIEKGRRLIVEIKCPFSVRDNRPEEVDYLKEGKLKRNHAYYVQVQIQMHVTRIHLCDFVVWTNKGIFVESIEYDAVIVADTLYVTGITTEAGIITEAVEVITEAAGGITKAAGGITEAAVGITEAAGGITKAAIGFTESVGGITKSLGGNTKDTGSSTRNSDGVIRYWLISFGISLIVAIIGVVIVKLYRGHRDRFNYKSKRYSQDASDEVRFLTAEEQLDFTMQKEDK</sequence>
<dbReference type="OrthoDB" id="7697670at2759"/>
<dbReference type="InterPro" id="IPR007527">
    <property type="entry name" value="Znf_SWIM"/>
</dbReference>
<reference evidence="6" key="1">
    <citation type="submission" date="2022-07" db="EMBL/GenBank/DDBJ databases">
        <authorList>
            <person name="Trinca V."/>
            <person name="Uliana J.V.C."/>
            <person name="Torres T.T."/>
            <person name="Ward R.J."/>
            <person name="Monesi N."/>
        </authorList>
    </citation>
    <scope>NUCLEOTIDE SEQUENCE</scope>
    <source>
        <strain evidence="6">HSMRA1968</strain>
        <tissue evidence="6">Whole embryos</tissue>
    </source>
</reference>
<evidence type="ECO:0000256" key="3">
    <source>
        <dbReference type="SAM" id="Phobius"/>
    </source>
</evidence>
<feature type="domain" description="SWIM-type" evidence="5">
    <location>
        <begin position="130"/>
        <end position="171"/>
    </location>
</feature>
<gene>
    <name evidence="6" type="ORF">Bhyg_07938</name>
</gene>
<dbReference type="PANTHER" id="PTHR47526:SF3">
    <property type="entry name" value="PHD-TYPE DOMAIN-CONTAINING PROTEIN"/>
    <property type="match status" value="1"/>
</dbReference>
<comment type="caution">
    <text evidence="6">The sequence shown here is derived from an EMBL/GenBank/DDBJ whole genome shotgun (WGS) entry which is preliminary data.</text>
</comment>
<dbReference type="Proteomes" id="UP001151699">
    <property type="component" value="Chromosome B"/>
</dbReference>
<evidence type="ECO:0000256" key="1">
    <source>
        <dbReference type="PROSITE-ProRule" id="PRU00325"/>
    </source>
</evidence>
<keyword evidence="3" id="KW-1133">Transmembrane helix</keyword>
<keyword evidence="3" id="KW-0472">Membrane</keyword>
<dbReference type="InterPro" id="IPR003034">
    <property type="entry name" value="SAP_dom"/>
</dbReference>
<dbReference type="Gene3D" id="3.90.320.10">
    <property type="match status" value="1"/>
</dbReference>
<accession>A0A9Q0N3N0</accession>
<dbReference type="Pfam" id="PF09588">
    <property type="entry name" value="YqaJ"/>
    <property type="match status" value="1"/>
</dbReference>
<dbReference type="PROSITE" id="PS50966">
    <property type="entry name" value="ZF_SWIM"/>
    <property type="match status" value="1"/>
</dbReference>
<proteinExistence type="predicted"/>
<dbReference type="InterPro" id="IPR011335">
    <property type="entry name" value="Restrct_endonuc-II-like"/>
</dbReference>
<feature type="domain" description="SAP" evidence="4">
    <location>
        <begin position="20"/>
        <end position="54"/>
    </location>
</feature>
<dbReference type="GO" id="GO:0006281">
    <property type="term" value="P:DNA repair"/>
    <property type="evidence" value="ECO:0007669"/>
    <property type="project" value="UniProtKB-ARBA"/>
</dbReference>
<evidence type="ECO:0000259" key="5">
    <source>
        <dbReference type="PROSITE" id="PS50966"/>
    </source>
</evidence>
<evidence type="ECO:0000256" key="2">
    <source>
        <dbReference type="SAM" id="MobiDB-lite"/>
    </source>
</evidence>
<feature type="transmembrane region" description="Helical" evidence="3">
    <location>
        <begin position="547"/>
        <end position="569"/>
    </location>
</feature>
<keyword evidence="1" id="KW-0863">Zinc-finger</keyword>
<protein>
    <recommendedName>
        <fullName evidence="8">SWIM-type domain-containing protein</fullName>
    </recommendedName>
</protein>
<keyword evidence="1" id="KW-0862">Zinc</keyword>
<dbReference type="GO" id="GO:0008270">
    <property type="term" value="F:zinc ion binding"/>
    <property type="evidence" value="ECO:0007669"/>
    <property type="project" value="UniProtKB-KW"/>
</dbReference>
<keyword evidence="3" id="KW-0812">Transmembrane</keyword>
<evidence type="ECO:0000259" key="4">
    <source>
        <dbReference type="PROSITE" id="PS50800"/>
    </source>
</evidence>
<evidence type="ECO:0000313" key="7">
    <source>
        <dbReference type="Proteomes" id="UP001151699"/>
    </source>
</evidence>
<dbReference type="InterPro" id="IPR011604">
    <property type="entry name" value="PDDEXK-like_dom_sf"/>
</dbReference>
<dbReference type="InterPro" id="IPR019080">
    <property type="entry name" value="YqaJ_viral_recombinase"/>
</dbReference>
<dbReference type="PANTHER" id="PTHR47526">
    <property type="entry name" value="ATP-DEPENDENT DNA HELICASE"/>
    <property type="match status" value="1"/>
</dbReference>
<dbReference type="EMBL" id="WJQU01000002">
    <property type="protein sequence ID" value="KAJ6642982.1"/>
    <property type="molecule type" value="Genomic_DNA"/>
</dbReference>
<dbReference type="CDD" id="cd22343">
    <property type="entry name" value="PDDEXK_lambda_exonuclease-like"/>
    <property type="match status" value="1"/>
</dbReference>
<keyword evidence="7" id="KW-1185">Reference proteome</keyword>
<evidence type="ECO:0000313" key="6">
    <source>
        <dbReference type="EMBL" id="KAJ6642982.1"/>
    </source>
</evidence>
<feature type="compositionally biased region" description="Polar residues" evidence="2">
    <location>
        <begin position="9"/>
        <end position="18"/>
    </location>
</feature>